<dbReference type="EMBL" id="LGRX02025888">
    <property type="protein sequence ID" value="KAK3251676.1"/>
    <property type="molecule type" value="Genomic_DNA"/>
</dbReference>
<dbReference type="PROSITE" id="PS50042">
    <property type="entry name" value="CNMP_BINDING_3"/>
    <property type="match status" value="1"/>
</dbReference>
<accession>A0AAE0F4D6</accession>
<name>A0AAE0F4D6_9CHLO</name>
<dbReference type="InterPro" id="IPR000595">
    <property type="entry name" value="cNMP-bd_dom"/>
</dbReference>
<dbReference type="SUPFAM" id="SSF51206">
    <property type="entry name" value="cAMP-binding domain-like"/>
    <property type="match status" value="1"/>
</dbReference>
<dbReference type="InterPro" id="IPR018490">
    <property type="entry name" value="cNMP-bd_dom_sf"/>
</dbReference>
<evidence type="ECO:0000259" key="1">
    <source>
        <dbReference type="PROSITE" id="PS50042"/>
    </source>
</evidence>
<dbReference type="SMART" id="SM00100">
    <property type="entry name" value="cNMP"/>
    <property type="match status" value="1"/>
</dbReference>
<feature type="domain" description="Cyclic nucleotide-binding" evidence="1">
    <location>
        <begin position="41"/>
        <end position="124"/>
    </location>
</feature>
<dbReference type="Gene3D" id="2.60.120.10">
    <property type="entry name" value="Jelly Rolls"/>
    <property type="match status" value="1"/>
</dbReference>
<protein>
    <recommendedName>
        <fullName evidence="1">Cyclic nucleotide-binding domain-containing protein</fullName>
    </recommendedName>
</protein>
<keyword evidence="3" id="KW-1185">Reference proteome</keyword>
<gene>
    <name evidence="2" type="ORF">CYMTET_38991</name>
</gene>
<dbReference type="Pfam" id="PF00027">
    <property type="entry name" value="cNMP_binding"/>
    <property type="match status" value="1"/>
</dbReference>
<proteinExistence type="predicted"/>
<evidence type="ECO:0000313" key="3">
    <source>
        <dbReference type="Proteomes" id="UP001190700"/>
    </source>
</evidence>
<dbReference type="InterPro" id="IPR014710">
    <property type="entry name" value="RmlC-like_jellyroll"/>
</dbReference>
<evidence type="ECO:0000313" key="2">
    <source>
        <dbReference type="EMBL" id="KAK3251676.1"/>
    </source>
</evidence>
<sequence length="244" mass="26889">MGLDRVISFSDPSAVEQCGVELVEWKQAYKLITDCQAHSFYFNSFSQSQLATACEESVAIKARKNLLVIKQGDEASFVGLILRGSMNVVQKGAIVYVIKEGDFVGDLGLFQGGLRTADVVSAEDDTVFVAFPMHLDIHPTASIENPETWLKLLKMWAKSSFTKLVMPSVGRPSLTLHRWEISGPAHPSPLGDIWPCPPFTAGRYLALPTLHRWEISGPAHPSVLQSSSTPFHELLHFSLLPKNS</sequence>
<reference evidence="2 3" key="1">
    <citation type="journal article" date="2015" name="Genome Biol. Evol.">
        <title>Comparative Genomics of a Bacterivorous Green Alga Reveals Evolutionary Causalities and Consequences of Phago-Mixotrophic Mode of Nutrition.</title>
        <authorList>
            <person name="Burns J.A."/>
            <person name="Paasch A."/>
            <person name="Narechania A."/>
            <person name="Kim E."/>
        </authorList>
    </citation>
    <scope>NUCLEOTIDE SEQUENCE [LARGE SCALE GENOMIC DNA]</scope>
    <source>
        <strain evidence="2 3">PLY_AMNH</strain>
    </source>
</reference>
<dbReference type="AlphaFoldDB" id="A0AAE0F4D6"/>
<organism evidence="2 3">
    <name type="scientific">Cymbomonas tetramitiformis</name>
    <dbReference type="NCBI Taxonomy" id="36881"/>
    <lineage>
        <taxon>Eukaryota</taxon>
        <taxon>Viridiplantae</taxon>
        <taxon>Chlorophyta</taxon>
        <taxon>Pyramimonadophyceae</taxon>
        <taxon>Pyramimonadales</taxon>
        <taxon>Pyramimonadaceae</taxon>
        <taxon>Cymbomonas</taxon>
    </lineage>
</organism>
<comment type="caution">
    <text evidence="2">The sequence shown here is derived from an EMBL/GenBank/DDBJ whole genome shotgun (WGS) entry which is preliminary data.</text>
</comment>
<dbReference type="Proteomes" id="UP001190700">
    <property type="component" value="Unassembled WGS sequence"/>
</dbReference>
<dbReference type="CDD" id="cd00038">
    <property type="entry name" value="CAP_ED"/>
    <property type="match status" value="1"/>
</dbReference>